<gene>
    <name evidence="2" type="ORF">BS47DRAFT_1350906</name>
    <name evidence="1" type="ORF">BS47DRAFT_1352929</name>
</gene>
<protein>
    <submittedName>
        <fullName evidence="1">Uncharacterized protein</fullName>
    </submittedName>
</protein>
<accession>A0A9P6AJ23</accession>
<dbReference type="EMBL" id="MU129069">
    <property type="protein sequence ID" value="KAF9507905.1"/>
    <property type="molecule type" value="Genomic_DNA"/>
</dbReference>
<sequence>IHPAHGLLGHNQSLERFAVRTMCSYLQRDPYVSRSTQQIIIELERLLDQMPPTQAAFSLPANHDISLLIRQIFVTASQAADRVCRSPGSPL</sequence>
<organism evidence="1 3">
    <name type="scientific">Hydnum rufescens UP504</name>
    <dbReference type="NCBI Taxonomy" id="1448309"/>
    <lineage>
        <taxon>Eukaryota</taxon>
        <taxon>Fungi</taxon>
        <taxon>Dikarya</taxon>
        <taxon>Basidiomycota</taxon>
        <taxon>Agaricomycotina</taxon>
        <taxon>Agaricomycetes</taxon>
        <taxon>Cantharellales</taxon>
        <taxon>Hydnaceae</taxon>
        <taxon>Hydnum</taxon>
    </lineage>
</organism>
<name>A0A9P6AJ23_9AGAM</name>
<reference evidence="1" key="1">
    <citation type="journal article" date="2020" name="Nat. Commun.">
        <title>Large-scale genome sequencing of mycorrhizal fungi provides insights into the early evolution of symbiotic traits.</title>
        <authorList>
            <person name="Miyauchi S."/>
            <person name="Kiss E."/>
            <person name="Kuo A."/>
            <person name="Drula E."/>
            <person name="Kohler A."/>
            <person name="Sanchez-Garcia M."/>
            <person name="Morin E."/>
            <person name="Andreopoulos B."/>
            <person name="Barry K.W."/>
            <person name="Bonito G."/>
            <person name="Buee M."/>
            <person name="Carver A."/>
            <person name="Chen C."/>
            <person name="Cichocki N."/>
            <person name="Clum A."/>
            <person name="Culley D."/>
            <person name="Crous P.W."/>
            <person name="Fauchery L."/>
            <person name="Girlanda M."/>
            <person name="Hayes R.D."/>
            <person name="Keri Z."/>
            <person name="LaButti K."/>
            <person name="Lipzen A."/>
            <person name="Lombard V."/>
            <person name="Magnuson J."/>
            <person name="Maillard F."/>
            <person name="Murat C."/>
            <person name="Nolan M."/>
            <person name="Ohm R.A."/>
            <person name="Pangilinan J."/>
            <person name="Pereira M.F."/>
            <person name="Perotto S."/>
            <person name="Peter M."/>
            <person name="Pfister S."/>
            <person name="Riley R."/>
            <person name="Sitrit Y."/>
            <person name="Stielow J.B."/>
            <person name="Szollosi G."/>
            <person name="Zifcakova L."/>
            <person name="Stursova M."/>
            <person name="Spatafora J.W."/>
            <person name="Tedersoo L."/>
            <person name="Vaario L.M."/>
            <person name="Yamada A."/>
            <person name="Yan M."/>
            <person name="Wang P."/>
            <person name="Xu J."/>
            <person name="Bruns T."/>
            <person name="Baldrian P."/>
            <person name="Vilgalys R."/>
            <person name="Dunand C."/>
            <person name="Henrissat B."/>
            <person name="Grigoriev I.V."/>
            <person name="Hibbett D."/>
            <person name="Nagy L.G."/>
            <person name="Martin F.M."/>
        </authorList>
    </citation>
    <scope>NUCLEOTIDE SEQUENCE</scope>
    <source>
        <strain evidence="1">UP504</strain>
    </source>
</reference>
<evidence type="ECO:0000313" key="2">
    <source>
        <dbReference type="EMBL" id="KAF9507905.1"/>
    </source>
</evidence>
<proteinExistence type="predicted"/>
<dbReference type="OrthoDB" id="2684885at2759"/>
<dbReference type="Proteomes" id="UP000886523">
    <property type="component" value="Unassembled WGS sequence"/>
</dbReference>
<feature type="non-terminal residue" evidence="1">
    <location>
        <position position="1"/>
    </location>
</feature>
<dbReference type="AlphaFoldDB" id="A0A9P6AJ23"/>
<dbReference type="EMBL" id="MU129119">
    <property type="protein sequence ID" value="KAF9506220.1"/>
    <property type="molecule type" value="Genomic_DNA"/>
</dbReference>
<keyword evidence="3" id="KW-1185">Reference proteome</keyword>
<evidence type="ECO:0000313" key="1">
    <source>
        <dbReference type="EMBL" id="KAF9506220.1"/>
    </source>
</evidence>
<comment type="caution">
    <text evidence="1">The sequence shown here is derived from an EMBL/GenBank/DDBJ whole genome shotgun (WGS) entry which is preliminary data.</text>
</comment>
<evidence type="ECO:0000313" key="3">
    <source>
        <dbReference type="Proteomes" id="UP000886523"/>
    </source>
</evidence>